<dbReference type="RefSeq" id="WP_133282943.1">
    <property type="nucleotide sequence ID" value="NZ_SMSI01000001.1"/>
</dbReference>
<evidence type="ECO:0000313" key="2">
    <source>
        <dbReference type="Proteomes" id="UP000295131"/>
    </source>
</evidence>
<keyword evidence="2" id="KW-1185">Reference proteome</keyword>
<comment type="caution">
    <text evidence="1">The sequence shown here is derived from an EMBL/GenBank/DDBJ whole genome shotgun (WGS) entry which is preliminary data.</text>
</comment>
<dbReference type="EMBL" id="SMSI01000001">
    <property type="protein sequence ID" value="TDH38108.1"/>
    <property type="molecule type" value="Genomic_DNA"/>
</dbReference>
<reference evidence="1 2" key="1">
    <citation type="journal article" date="2013" name="Int. J. Syst. Evol. Microbiol.">
        <title>Hoeflea suaedae sp. nov., an endophytic bacterium isolated from the root of the halophyte Suaeda maritima.</title>
        <authorList>
            <person name="Chung E.J."/>
            <person name="Park J.A."/>
            <person name="Pramanik P."/>
            <person name="Bibi F."/>
            <person name="Jeon C.O."/>
            <person name="Chung Y.R."/>
        </authorList>
    </citation>
    <scope>NUCLEOTIDE SEQUENCE [LARGE SCALE GENOMIC DNA]</scope>
    <source>
        <strain evidence="1 2">YC6898</strain>
    </source>
</reference>
<dbReference type="OrthoDB" id="8113249at2"/>
<sequence>MAQTLIGRLLLRIKAEGLGEANKVASAMDQIERKARAMGAGGIRSWGVGFQRQLDKLKLTADQIGEVERSWARLHESMKTRRIDRALRSSEISHWRTSTISQLGMTRAAVEDHFRKVEKGTRGHIMRMKDMMRAGIIMAGAYTMPYLAGQLGLEAVGASSERRREFFRQRMANIPEGDQQKIFDRSQQLSEKYPSVPITAIMEMARSSYTTMGGTERGLGVLDKMVESFVSLQSARGLEVAGNMLIGLLRGLDNFGVNKSGQVGIDRVNDLIEAATKGGQIDPDFDPGTYFTLARRAKVAGPALSPDFLARASVYMQDMGPDAAGTSLAMAFKSFVLEAVGSAGGKKYLAERNRLGIRGESGLNDAELFGSDPDKWVVKHLIPALIKDGVDMNNDTAIATAVGKLSGASNATALLTRMVTQREQIEKWLELLDDAMGTRAAGEARGNDPFVAWKGFLGSMQNLSAALVPIDSISAGLNNLADGINALARAGEDNPFLAALGIGAGTYGAYKGVQWGAGKFADMFGLKASAVALDGSAAALTRAAVALGGSAVADGVPGGGARRATKSLLSGRGAVAAILTGVVADGTRRIVEELSTDNAKEARRLATPRQAEVESMKQLEQDYRDELIERPVPYKPKIDDTELQSQATSAATALQAALSVVATPKVNAASIQSAVALARELVNLLNQAGTAAEAARSRVGAEMRRNFADGGE</sequence>
<protein>
    <submittedName>
        <fullName evidence="1">Uncharacterized protein</fullName>
    </submittedName>
</protein>
<proteinExistence type="predicted"/>
<dbReference type="AlphaFoldDB" id="A0A4R5PMP4"/>
<name>A0A4R5PMP4_9HYPH</name>
<organism evidence="1 2">
    <name type="scientific">Pseudohoeflea suaedae</name>
    <dbReference type="NCBI Taxonomy" id="877384"/>
    <lineage>
        <taxon>Bacteria</taxon>
        <taxon>Pseudomonadati</taxon>
        <taxon>Pseudomonadota</taxon>
        <taxon>Alphaproteobacteria</taxon>
        <taxon>Hyphomicrobiales</taxon>
        <taxon>Rhizobiaceae</taxon>
        <taxon>Pseudohoeflea</taxon>
    </lineage>
</organism>
<gene>
    <name evidence="1" type="ORF">E2A64_02985</name>
</gene>
<accession>A0A4R5PMP4</accession>
<evidence type="ECO:0000313" key="1">
    <source>
        <dbReference type="EMBL" id="TDH38108.1"/>
    </source>
</evidence>
<dbReference type="Proteomes" id="UP000295131">
    <property type="component" value="Unassembled WGS sequence"/>
</dbReference>